<evidence type="ECO:0000256" key="3">
    <source>
        <dbReference type="ARBA" id="ARBA00022840"/>
    </source>
</evidence>
<dbReference type="GO" id="GO:0016887">
    <property type="term" value="F:ATP hydrolysis activity"/>
    <property type="evidence" value="ECO:0007669"/>
    <property type="project" value="InterPro"/>
</dbReference>
<keyword evidence="6" id="KW-1185">Reference proteome</keyword>
<name>A0A5D0MEP9_9BACT</name>
<dbReference type="EMBL" id="VSIX01000139">
    <property type="protein sequence ID" value="TYB30355.1"/>
    <property type="molecule type" value="Genomic_DNA"/>
</dbReference>
<sequence>MIKIKNLEKFYEDLKVMNNVSLNIEKEKNTVIIGPSGCGKTTLLNIIAGLDEDYDGRLISNFDKIGYVFQEDRLLEWRNVIKNLEIVKEEQDEKLLNHILEILEIKDLINKNVTNLSGGQRQRISIARAFYYDPEIILLDEPFKSLDIYLKKRIYTDILKLKIETNKTLVMVTHDIREALLLADNIFILSNLPSNIIKKISIDISYDKRSLDDERLFEYEKEIYRLFLD</sequence>
<keyword evidence="2" id="KW-0547">Nucleotide-binding</keyword>
<evidence type="ECO:0000256" key="2">
    <source>
        <dbReference type="ARBA" id="ARBA00022741"/>
    </source>
</evidence>
<accession>A0A5D0MEP9</accession>
<dbReference type="InterPro" id="IPR003593">
    <property type="entry name" value="AAA+_ATPase"/>
</dbReference>
<dbReference type="PROSITE" id="PS00211">
    <property type="entry name" value="ABC_TRANSPORTER_1"/>
    <property type="match status" value="1"/>
</dbReference>
<evidence type="ECO:0000259" key="4">
    <source>
        <dbReference type="PROSITE" id="PS50893"/>
    </source>
</evidence>
<dbReference type="PANTHER" id="PTHR42788:SF13">
    <property type="entry name" value="ALIPHATIC SULFONATES IMPORT ATP-BINDING PROTEIN SSUB"/>
    <property type="match status" value="1"/>
</dbReference>
<evidence type="ECO:0000313" key="6">
    <source>
        <dbReference type="Proteomes" id="UP000324143"/>
    </source>
</evidence>
<dbReference type="PROSITE" id="PS50893">
    <property type="entry name" value="ABC_TRANSPORTER_2"/>
    <property type="match status" value="1"/>
</dbReference>
<dbReference type="PANTHER" id="PTHR42788">
    <property type="entry name" value="TAURINE IMPORT ATP-BINDING PROTEIN-RELATED"/>
    <property type="match status" value="1"/>
</dbReference>
<keyword evidence="1" id="KW-0813">Transport</keyword>
<dbReference type="InterPro" id="IPR003439">
    <property type="entry name" value="ABC_transporter-like_ATP-bd"/>
</dbReference>
<dbReference type="AlphaFoldDB" id="A0A5D0MEP9"/>
<evidence type="ECO:0000313" key="5">
    <source>
        <dbReference type="EMBL" id="TYB30355.1"/>
    </source>
</evidence>
<protein>
    <submittedName>
        <fullName evidence="5">ABC transporter ATP-binding protein</fullName>
    </submittedName>
</protein>
<proteinExistence type="predicted"/>
<organism evidence="5 6">
    <name type="scientific">Candidatus Mcinerneyibacterium aminivorans</name>
    <dbReference type="NCBI Taxonomy" id="2703815"/>
    <lineage>
        <taxon>Bacteria</taxon>
        <taxon>Candidatus Macinerneyibacteriota</taxon>
        <taxon>Candidatus Mcinerneyibacteria</taxon>
        <taxon>Candidatus Mcinerneyibacteriales</taxon>
        <taxon>Candidatus Mcinerneyibacteriaceae</taxon>
        <taxon>Candidatus Mcinerneyibacterium</taxon>
    </lineage>
</organism>
<keyword evidence="3 5" id="KW-0067">ATP-binding</keyword>
<reference evidence="5" key="1">
    <citation type="submission" date="2019-08" db="EMBL/GenBank/DDBJ databases">
        <title>Genomic characterization of a novel candidate phylum (ARYD3) from a high temperature, high salinity tertiary oil reservoir in north central Oklahoma, USA.</title>
        <authorList>
            <person name="Youssef N.H."/>
            <person name="Yadav A."/>
            <person name="Elshahed M.S."/>
        </authorList>
    </citation>
    <scope>NUCLEOTIDE SEQUENCE [LARGE SCALE GENOMIC DNA]</scope>
    <source>
        <strain evidence="5">ARYD3</strain>
    </source>
</reference>
<feature type="domain" description="ABC transporter" evidence="4">
    <location>
        <begin position="2"/>
        <end position="216"/>
    </location>
</feature>
<dbReference type="SMART" id="SM00382">
    <property type="entry name" value="AAA"/>
    <property type="match status" value="1"/>
</dbReference>
<dbReference type="Gene3D" id="3.40.50.300">
    <property type="entry name" value="P-loop containing nucleotide triphosphate hydrolases"/>
    <property type="match status" value="1"/>
</dbReference>
<dbReference type="InterPro" id="IPR027417">
    <property type="entry name" value="P-loop_NTPase"/>
</dbReference>
<dbReference type="GO" id="GO:0005524">
    <property type="term" value="F:ATP binding"/>
    <property type="evidence" value="ECO:0007669"/>
    <property type="project" value="UniProtKB-KW"/>
</dbReference>
<comment type="caution">
    <text evidence="5">The sequence shown here is derived from an EMBL/GenBank/DDBJ whole genome shotgun (WGS) entry which is preliminary data.</text>
</comment>
<evidence type="ECO:0000256" key="1">
    <source>
        <dbReference type="ARBA" id="ARBA00022448"/>
    </source>
</evidence>
<dbReference type="InterPro" id="IPR050166">
    <property type="entry name" value="ABC_transporter_ATP-bind"/>
</dbReference>
<dbReference type="Pfam" id="PF00005">
    <property type="entry name" value="ABC_tran"/>
    <property type="match status" value="1"/>
</dbReference>
<dbReference type="Proteomes" id="UP000324143">
    <property type="component" value="Unassembled WGS sequence"/>
</dbReference>
<dbReference type="InterPro" id="IPR017871">
    <property type="entry name" value="ABC_transporter-like_CS"/>
</dbReference>
<dbReference type="SUPFAM" id="SSF52540">
    <property type="entry name" value="P-loop containing nucleoside triphosphate hydrolases"/>
    <property type="match status" value="1"/>
</dbReference>
<gene>
    <name evidence="5" type="ORF">FXF47_09455</name>
</gene>